<feature type="transmembrane region" description="Helical" evidence="1">
    <location>
        <begin position="152"/>
        <end position="177"/>
    </location>
</feature>
<keyword evidence="1" id="KW-0812">Transmembrane</keyword>
<accession>A0ABW7EZQ3</accession>
<dbReference type="EMBL" id="JBIGHV010000001">
    <property type="protein sequence ID" value="MFG6428502.1"/>
    <property type="molecule type" value="Genomic_DNA"/>
</dbReference>
<feature type="transmembrane region" description="Helical" evidence="1">
    <location>
        <begin position="79"/>
        <end position="99"/>
    </location>
</feature>
<feature type="transmembrane region" description="Helical" evidence="1">
    <location>
        <begin position="119"/>
        <end position="140"/>
    </location>
</feature>
<evidence type="ECO:0000313" key="3">
    <source>
        <dbReference type="Proteomes" id="UP001606210"/>
    </source>
</evidence>
<feature type="transmembrane region" description="Helical" evidence="1">
    <location>
        <begin position="325"/>
        <end position="345"/>
    </location>
</feature>
<feature type="transmembrane region" description="Helical" evidence="1">
    <location>
        <begin position="12"/>
        <end position="31"/>
    </location>
</feature>
<keyword evidence="1" id="KW-1133">Transmembrane helix</keyword>
<gene>
    <name evidence="2" type="ORF">ACG00Y_01175</name>
</gene>
<dbReference type="Proteomes" id="UP001606210">
    <property type="component" value="Unassembled WGS sequence"/>
</dbReference>
<feature type="transmembrane region" description="Helical" evidence="1">
    <location>
        <begin position="299"/>
        <end position="319"/>
    </location>
</feature>
<name>A0ABW7EZQ3_9BURK</name>
<evidence type="ECO:0000313" key="2">
    <source>
        <dbReference type="EMBL" id="MFG6428502.1"/>
    </source>
</evidence>
<organism evidence="2 3">
    <name type="scientific">Pelomonas parva</name>
    <dbReference type="NCBI Taxonomy" id="3299032"/>
    <lineage>
        <taxon>Bacteria</taxon>
        <taxon>Pseudomonadati</taxon>
        <taxon>Pseudomonadota</taxon>
        <taxon>Betaproteobacteria</taxon>
        <taxon>Burkholderiales</taxon>
        <taxon>Sphaerotilaceae</taxon>
        <taxon>Roseateles</taxon>
    </lineage>
</organism>
<keyword evidence="1" id="KW-0472">Membrane</keyword>
<keyword evidence="3" id="KW-1185">Reference proteome</keyword>
<comment type="caution">
    <text evidence="2">The sequence shown here is derived from an EMBL/GenBank/DDBJ whole genome shotgun (WGS) entry which is preliminary data.</text>
</comment>
<dbReference type="RefSeq" id="WP_394475431.1">
    <property type="nucleotide sequence ID" value="NZ_JBIGHV010000001.1"/>
</dbReference>
<evidence type="ECO:0000256" key="1">
    <source>
        <dbReference type="SAM" id="Phobius"/>
    </source>
</evidence>
<evidence type="ECO:0008006" key="4">
    <source>
        <dbReference type="Google" id="ProtNLM"/>
    </source>
</evidence>
<feature type="transmembrane region" description="Helical" evidence="1">
    <location>
        <begin position="352"/>
        <end position="372"/>
    </location>
</feature>
<protein>
    <recommendedName>
        <fullName evidence="4">Glycosyltransferase RgtA/B/C/D-like domain-containing protein</fullName>
    </recommendedName>
</protein>
<reference evidence="2 3" key="1">
    <citation type="submission" date="2024-08" db="EMBL/GenBank/DDBJ databases">
        <authorList>
            <person name="Lu H."/>
        </authorList>
    </citation>
    <scope>NUCLEOTIDE SEQUENCE [LARGE SCALE GENOMIC DNA]</scope>
    <source>
        <strain evidence="2 3">LYH14W</strain>
    </source>
</reference>
<feature type="transmembrane region" description="Helical" evidence="1">
    <location>
        <begin position="378"/>
        <end position="396"/>
    </location>
</feature>
<feature type="transmembrane region" description="Helical" evidence="1">
    <location>
        <begin position="189"/>
        <end position="210"/>
    </location>
</feature>
<sequence length="529" mass="57775">MSAMVRVGKSWAIVLTAIALVCVFALSLPVWQIHDDVYYSMIAQGWGIVSSPSADIPFMHPGVGMLAAGLTRVTGGPGYAIVIYTLLVVGLVTGLTAMIRLRVGQAVCFLFSVASLPLFLIPQYTVVAGYLALMALLLLASDGRRPAVIGALLLFFFSAALRVEMAILAIAVGAPFIFAAQRGKPGRHLQAITIGLGIGVAIGVAALSVAPMRSPALVTFDSAHAPLVPFVDYGLASIRQEKTNDPAIPPLDATERELLSQWFLADSSLFTPERLDAIAASVSWQDRIRSSRWKARDHVAHLHEFVYFWLLLAVVFMASFSARPIAILLSVTIFIGADLLFSCLGRPFPERVGLGLAVGVFSLTLVHVAQGAMRIRRAWIFAGVAILQLITLGCLYKEHYRAKDWDVEAVRGHLRLHAAEVVYFQTSHLPLQTLFKPLANEPTPVPLLVSLGGMFNHPARHIFEDAQGCTFAECLRSGRVIKIYASDTYLKMLARYALWKFGRPLEVLRSEEIGKVRFHEVRLVNPAAQ</sequence>
<proteinExistence type="predicted"/>